<dbReference type="GO" id="GO:0016493">
    <property type="term" value="F:C-C chemokine receptor activity"/>
    <property type="evidence" value="ECO:0007669"/>
    <property type="project" value="TreeGrafter"/>
</dbReference>
<keyword evidence="3 8" id="KW-1133">Transmembrane helix</keyword>
<dbReference type="GO" id="GO:0007204">
    <property type="term" value="P:positive regulation of cytosolic calcium ion concentration"/>
    <property type="evidence" value="ECO:0007669"/>
    <property type="project" value="TreeGrafter"/>
</dbReference>
<sequence>NDYVVSTAVEKTEKNFAANFLPPLYSLVVIFGFIGNILVMAPLCGSLNALSTPLASTFTQCLLLKARTVTLAHPSPAYVHMGCCYFCPLFPGIMYFPTNLQQENTRYTCSAHYPQEQRDEWKQFLALKMNILGLVIPMIIMICSYTQNHKTLLQCRNEKKNKAVRLIFIIMMYTFFSGHRNNICILLRDFQDSFSINSCEISGQLHKATNIFVAFSESRFSTYTQSTGEQEVSAAL</sequence>
<dbReference type="GO" id="GO:0009897">
    <property type="term" value="C:external side of plasma membrane"/>
    <property type="evidence" value="ECO:0007669"/>
    <property type="project" value="TreeGrafter"/>
</dbReference>
<dbReference type="GO" id="GO:0006954">
    <property type="term" value="P:inflammatory response"/>
    <property type="evidence" value="ECO:0007669"/>
    <property type="project" value="TreeGrafter"/>
</dbReference>
<evidence type="ECO:0000256" key="8">
    <source>
        <dbReference type="SAM" id="Phobius"/>
    </source>
</evidence>
<feature type="transmembrane region" description="Helical" evidence="8">
    <location>
        <begin position="77"/>
        <end position="96"/>
    </location>
</feature>
<dbReference type="GO" id="GO:0006955">
    <property type="term" value="P:immune response"/>
    <property type="evidence" value="ECO:0007669"/>
    <property type="project" value="TreeGrafter"/>
</dbReference>
<dbReference type="GeneTree" id="ENSGT01020000230359"/>
<keyword evidence="6" id="KW-0675">Receptor</keyword>
<feature type="transmembrane region" description="Helical" evidence="8">
    <location>
        <begin position="24"/>
        <end position="44"/>
    </location>
</feature>
<evidence type="ECO:0000256" key="7">
    <source>
        <dbReference type="ARBA" id="ARBA00023224"/>
    </source>
</evidence>
<dbReference type="GO" id="GO:0060326">
    <property type="term" value="P:cell chemotaxis"/>
    <property type="evidence" value="ECO:0007669"/>
    <property type="project" value="TreeGrafter"/>
</dbReference>
<keyword evidence="2 8" id="KW-0812">Transmembrane</keyword>
<dbReference type="GO" id="GO:0019957">
    <property type="term" value="F:C-C chemokine binding"/>
    <property type="evidence" value="ECO:0007669"/>
    <property type="project" value="TreeGrafter"/>
</dbReference>
<dbReference type="Ensembl" id="ENSCJPT00005007292.1">
    <property type="protein sequence ID" value="ENSCJPP00005004353.1"/>
    <property type="gene ID" value="ENSCJPG00005004319.1"/>
</dbReference>
<evidence type="ECO:0000313" key="9">
    <source>
        <dbReference type="Ensembl" id="ENSCJPP00005004353.1"/>
    </source>
</evidence>
<evidence type="ECO:0000313" key="10">
    <source>
        <dbReference type="Proteomes" id="UP000694412"/>
    </source>
</evidence>
<dbReference type="Gene3D" id="6.20.400.20">
    <property type="match status" value="1"/>
</dbReference>
<feature type="transmembrane region" description="Helical" evidence="8">
    <location>
        <begin position="124"/>
        <end position="143"/>
    </location>
</feature>
<evidence type="ECO:0000256" key="5">
    <source>
        <dbReference type="ARBA" id="ARBA00023136"/>
    </source>
</evidence>
<keyword evidence="4" id="KW-0297">G-protein coupled receptor</keyword>
<comment type="subcellular location">
    <subcellularLocation>
        <location evidence="1">Membrane</location>
    </subcellularLocation>
</comment>
<dbReference type="Proteomes" id="UP000694412">
    <property type="component" value="Chromosome 2"/>
</dbReference>
<dbReference type="PANTHER" id="PTHR10489:SF686">
    <property type="entry name" value="C-C CHEMOKINE RECEPTOR TYPE 5"/>
    <property type="match status" value="1"/>
</dbReference>
<dbReference type="InterPro" id="IPR050119">
    <property type="entry name" value="CCR1-9-like"/>
</dbReference>
<name>A0A8C2SX68_COTJA</name>
<dbReference type="PRINTS" id="PR00237">
    <property type="entry name" value="GPCRRHODOPSN"/>
</dbReference>
<keyword evidence="10" id="KW-1185">Reference proteome</keyword>
<proteinExistence type="predicted"/>
<dbReference type="Pfam" id="PF00001">
    <property type="entry name" value="7tm_1"/>
    <property type="match status" value="1"/>
</dbReference>
<reference evidence="9" key="3">
    <citation type="submission" date="2025-09" db="UniProtKB">
        <authorList>
            <consortium name="Ensembl"/>
        </authorList>
    </citation>
    <scope>IDENTIFICATION</scope>
</reference>
<dbReference type="InterPro" id="IPR000276">
    <property type="entry name" value="GPCR_Rhodpsn"/>
</dbReference>
<protein>
    <submittedName>
        <fullName evidence="9">Uncharacterized protein</fullName>
    </submittedName>
</protein>
<keyword evidence="7" id="KW-0807">Transducer</keyword>
<evidence type="ECO:0000256" key="3">
    <source>
        <dbReference type="ARBA" id="ARBA00022989"/>
    </source>
</evidence>
<organism evidence="9 10">
    <name type="scientific">Coturnix japonica</name>
    <name type="common">Japanese quail</name>
    <name type="synonym">Coturnix coturnix japonica</name>
    <dbReference type="NCBI Taxonomy" id="93934"/>
    <lineage>
        <taxon>Eukaryota</taxon>
        <taxon>Metazoa</taxon>
        <taxon>Chordata</taxon>
        <taxon>Craniata</taxon>
        <taxon>Vertebrata</taxon>
        <taxon>Euteleostomi</taxon>
        <taxon>Archelosauria</taxon>
        <taxon>Archosauria</taxon>
        <taxon>Dinosauria</taxon>
        <taxon>Saurischia</taxon>
        <taxon>Theropoda</taxon>
        <taxon>Coelurosauria</taxon>
        <taxon>Aves</taxon>
        <taxon>Neognathae</taxon>
        <taxon>Galloanserae</taxon>
        <taxon>Galliformes</taxon>
        <taxon>Phasianidae</taxon>
        <taxon>Perdicinae</taxon>
        <taxon>Coturnix</taxon>
    </lineage>
</organism>
<keyword evidence="5 8" id="KW-0472">Membrane</keyword>
<reference evidence="9" key="2">
    <citation type="submission" date="2025-08" db="UniProtKB">
        <authorList>
            <consortium name="Ensembl"/>
        </authorList>
    </citation>
    <scope>IDENTIFICATION</scope>
</reference>
<dbReference type="Gene3D" id="1.20.1070.10">
    <property type="entry name" value="Rhodopsin 7-helix transmembrane proteins"/>
    <property type="match status" value="1"/>
</dbReference>
<accession>A0A8C2SX68</accession>
<dbReference type="PANTHER" id="PTHR10489">
    <property type="entry name" value="CELL ADHESION MOLECULE"/>
    <property type="match status" value="1"/>
</dbReference>
<dbReference type="SUPFAM" id="SSF81321">
    <property type="entry name" value="Family A G protein-coupled receptor-like"/>
    <property type="match status" value="1"/>
</dbReference>
<evidence type="ECO:0000256" key="1">
    <source>
        <dbReference type="ARBA" id="ARBA00004370"/>
    </source>
</evidence>
<evidence type="ECO:0000256" key="6">
    <source>
        <dbReference type="ARBA" id="ARBA00023170"/>
    </source>
</evidence>
<dbReference type="GO" id="GO:0019722">
    <property type="term" value="P:calcium-mediated signaling"/>
    <property type="evidence" value="ECO:0007669"/>
    <property type="project" value="TreeGrafter"/>
</dbReference>
<dbReference type="GO" id="GO:0005737">
    <property type="term" value="C:cytoplasm"/>
    <property type="evidence" value="ECO:0007669"/>
    <property type="project" value="TreeGrafter"/>
</dbReference>
<reference evidence="9" key="1">
    <citation type="submission" date="2015-11" db="EMBL/GenBank/DDBJ databases">
        <authorList>
            <consortium name="International Coturnix japonica Genome Analysis Consortium"/>
            <person name="Warren W."/>
            <person name="Burt D.W."/>
            <person name="Antin P.B."/>
            <person name="Lanford R."/>
            <person name="Gros J."/>
            <person name="Wilson R.K."/>
        </authorList>
    </citation>
    <scope>NUCLEOTIDE SEQUENCE [LARGE SCALE GENOMIC DNA]</scope>
</reference>
<feature type="transmembrane region" description="Helical" evidence="8">
    <location>
        <begin position="163"/>
        <end position="179"/>
    </location>
</feature>
<evidence type="ECO:0000256" key="2">
    <source>
        <dbReference type="ARBA" id="ARBA00022692"/>
    </source>
</evidence>
<evidence type="ECO:0000256" key="4">
    <source>
        <dbReference type="ARBA" id="ARBA00023040"/>
    </source>
</evidence>
<dbReference type="AlphaFoldDB" id="A0A8C2SX68"/>